<dbReference type="PANTHER" id="PTHR33495">
    <property type="entry name" value="ANTI-SIGMA FACTOR ANTAGONIST TM_1081-RELATED-RELATED"/>
    <property type="match status" value="1"/>
</dbReference>
<comment type="caution">
    <text evidence="2">The sequence shown here is derived from an EMBL/GenBank/DDBJ whole genome shotgun (WGS) entry which is preliminary data.</text>
</comment>
<dbReference type="SUPFAM" id="SSF52091">
    <property type="entry name" value="SpoIIaa-like"/>
    <property type="match status" value="1"/>
</dbReference>
<dbReference type="PROSITE" id="PS50801">
    <property type="entry name" value="STAS"/>
    <property type="match status" value="1"/>
</dbReference>
<organism evidence="2 3">
    <name type="scientific">Halobacillus locisalis</name>
    <dbReference type="NCBI Taxonomy" id="220753"/>
    <lineage>
        <taxon>Bacteria</taxon>
        <taxon>Bacillati</taxon>
        <taxon>Bacillota</taxon>
        <taxon>Bacilli</taxon>
        <taxon>Bacillales</taxon>
        <taxon>Bacillaceae</taxon>
        <taxon>Halobacillus</taxon>
    </lineage>
</organism>
<dbReference type="EMBL" id="JACEFG010000001">
    <property type="protein sequence ID" value="MBA2174648.1"/>
    <property type="molecule type" value="Genomic_DNA"/>
</dbReference>
<evidence type="ECO:0000313" key="2">
    <source>
        <dbReference type="EMBL" id="MBA2174648.1"/>
    </source>
</evidence>
<reference evidence="2 3" key="1">
    <citation type="journal article" date="2004" name="Extremophiles">
        <title>Halobacillus locisalis sp. nov., a halophilic bacterium isolated from a marine solar saltern of the Yellow Sea in Korea.</title>
        <authorList>
            <person name="Yoon J.H."/>
            <person name="Kang K.H."/>
            <person name="Oh T.K."/>
            <person name="Park Y.H."/>
        </authorList>
    </citation>
    <scope>NUCLEOTIDE SEQUENCE [LARGE SCALE GENOMIC DNA]</scope>
    <source>
        <strain evidence="2 3">KCTC 3788</strain>
    </source>
</reference>
<dbReference type="InterPro" id="IPR002645">
    <property type="entry name" value="STAS_dom"/>
</dbReference>
<dbReference type="CDD" id="cd07043">
    <property type="entry name" value="STAS_anti-anti-sigma_factors"/>
    <property type="match status" value="1"/>
</dbReference>
<dbReference type="AlphaFoldDB" id="A0A838CRZ9"/>
<dbReference type="InterPro" id="IPR036513">
    <property type="entry name" value="STAS_dom_sf"/>
</dbReference>
<sequence length="100" mass="11111">MSKTTTPLNHSTTIRLEDQIHVQEAAELRETLLSEVEAGRDQFVLDLSRTTFLDSAGLGVLVTLSKRLRSVNGTATIVGASKPIRELFDLTKISPNFKWK</sequence>
<dbReference type="Pfam" id="PF01740">
    <property type="entry name" value="STAS"/>
    <property type="match status" value="1"/>
</dbReference>
<keyword evidence="3" id="KW-1185">Reference proteome</keyword>
<feature type="domain" description="STAS" evidence="1">
    <location>
        <begin position="1"/>
        <end position="100"/>
    </location>
</feature>
<dbReference type="GO" id="GO:0043856">
    <property type="term" value="F:anti-sigma factor antagonist activity"/>
    <property type="evidence" value="ECO:0007669"/>
    <property type="project" value="TreeGrafter"/>
</dbReference>
<evidence type="ECO:0000259" key="1">
    <source>
        <dbReference type="PROSITE" id="PS50801"/>
    </source>
</evidence>
<protein>
    <submittedName>
        <fullName evidence="2">STAS domain-containing protein</fullName>
    </submittedName>
</protein>
<proteinExistence type="predicted"/>
<dbReference type="Proteomes" id="UP000571017">
    <property type="component" value="Unassembled WGS sequence"/>
</dbReference>
<accession>A0A838CRZ9</accession>
<name>A0A838CRZ9_9BACI</name>
<dbReference type="Gene3D" id="3.30.750.24">
    <property type="entry name" value="STAS domain"/>
    <property type="match status" value="1"/>
</dbReference>
<dbReference type="RefSeq" id="WP_181471634.1">
    <property type="nucleotide sequence ID" value="NZ_JACEFG010000001.1"/>
</dbReference>
<gene>
    <name evidence="2" type="ORF">H0266_06955</name>
</gene>
<dbReference type="PANTHER" id="PTHR33495:SF2">
    <property type="entry name" value="ANTI-SIGMA FACTOR ANTAGONIST TM_1081-RELATED"/>
    <property type="match status" value="1"/>
</dbReference>
<evidence type="ECO:0000313" key="3">
    <source>
        <dbReference type="Proteomes" id="UP000571017"/>
    </source>
</evidence>